<evidence type="ECO:0008006" key="4">
    <source>
        <dbReference type="Google" id="ProtNLM"/>
    </source>
</evidence>
<organism evidence="2 3">
    <name type="scientific">Gramella jeungdoensis</name>
    <dbReference type="NCBI Taxonomy" id="708091"/>
    <lineage>
        <taxon>Bacteria</taxon>
        <taxon>Pseudomonadati</taxon>
        <taxon>Bacteroidota</taxon>
        <taxon>Flavobacteriia</taxon>
        <taxon>Flavobacteriales</taxon>
        <taxon>Flavobacteriaceae</taxon>
        <taxon>Christiangramia</taxon>
    </lineage>
</organism>
<proteinExistence type="predicted"/>
<keyword evidence="1" id="KW-0472">Membrane</keyword>
<keyword evidence="3" id="KW-1185">Reference proteome</keyword>
<sequence>MDYFNHILYGIFMAYFGLISPGMLNMTALKIRINTGKLESVTFAVGASIVVFFQAGIALYFADYFLKNPTVVETLKIVAVFVFFILSIFFFSLSRKKLNPKTTNAKGNFFLKGMGMSAINMLAIPFYLGLSIYLTSINKLIIEQPYILLFVFGAGIGSFLIFYTYILFANIIIKKVSYIAKNINLLLALLFLLLGIFTMIKILK</sequence>
<feature type="transmembrane region" description="Helical" evidence="1">
    <location>
        <begin position="41"/>
        <end position="62"/>
    </location>
</feature>
<dbReference type="RefSeq" id="WP_134247106.1">
    <property type="nucleotide sequence ID" value="NZ_SNQI01000001.1"/>
</dbReference>
<feature type="transmembrane region" description="Helical" evidence="1">
    <location>
        <begin position="74"/>
        <end position="93"/>
    </location>
</feature>
<feature type="transmembrane region" description="Helical" evidence="1">
    <location>
        <begin position="6"/>
        <end position="29"/>
    </location>
</feature>
<keyword evidence="1" id="KW-1133">Transmembrane helix</keyword>
<evidence type="ECO:0000313" key="2">
    <source>
        <dbReference type="EMBL" id="TEW77098.1"/>
    </source>
</evidence>
<gene>
    <name evidence="2" type="ORF">E2488_04425</name>
</gene>
<accession>A0A4Y8AZ68</accession>
<feature type="transmembrane region" description="Helical" evidence="1">
    <location>
        <begin position="185"/>
        <end position="203"/>
    </location>
</feature>
<keyword evidence="1" id="KW-0812">Transmembrane</keyword>
<protein>
    <recommendedName>
        <fullName evidence="4">Lysine transporter LysE</fullName>
    </recommendedName>
</protein>
<comment type="caution">
    <text evidence="2">The sequence shown here is derived from an EMBL/GenBank/DDBJ whole genome shotgun (WGS) entry which is preliminary data.</text>
</comment>
<reference evidence="2 3" key="1">
    <citation type="journal article" date="2011" name="J. Microbiol.">
        <title>Gramella jeungdoensis sp. nov., isolated from a solar saltern in Korea.</title>
        <authorList>
            <person name="Joung Y."/>
            <person name="Kim H."/>
            <person name="Jang T."/>
            <person name="Ahn T.S."/>
            <person name="Joh K."/>
        </authorList>
    </citation>
    <scope>NUCLEOTIDE SEQUENCE [LARGE SCALE GENOMIC DNA]</scope>
    <source>
        <strain evidence="2 3">KCTC 23123</strain>
    </source>
</reference>
<dbReference type="AlphaFoldDB" id="A0A4Y8AZ68"/>
<evidence type="ECO:0000313" key="3">
    <source>
        <dbReference type="Proteomes" id="UP000298517"/>
    </source>
</evidence>
<dbReference type="Proteomes" id="UP000298517">
    <property type="component" value="Unassembled WGS sequence"/>
</dbReference>
<feature type="transmembrane region" description="Helical" evidence="1">
    <location>
        <begin position="114"/>
        <end position="134"/>
    </location>
</feature>
<name>A0A4Y8AZ68_9FLAO</name>
<feature type="transmembrane region" description="Helical" evidence="1">
    <location>
        <begin position="146"/>
        <end position="173"/>
    </location>
</feature>
<dbReference type="EMBL" id="SNQI01000001">
    <property type="protein sequence ID" value="TEW77098.1"/>
    <property type="molecule type" value="Genomic_DNA"/>
</dbReference>
<evidence type="ECO:0000256" key="1">
    <source>
        <dbReference type="SAM" id="Phobius"/>
    </source>
</evidence>
<dbReference type="OrthoDB" id="1451945at2"/>